<dbReference type="RefSeq" id="WP_230314366.1">
    <property type="nucleotide sequence ID" value="NZ_CBTK010000105.1"/>
</dbReference>
<proteinExistence type="predicted"/>
<dbReference type="Proteomes" id="UP000019184">
    <property type="component" value="Unassembled WGS sequence"/>
</dbReference>
<evidence type="ECO:0000313" key="3">
    <source>
        <dbReference type="Proteomes" id="UP000019184"/>
    </source>
</evidence>
<dbReference type="Pfam" id="PF21814">
    <property type="entry name" value="DUF6883"/>
    <property type="match status" value="1"/>
</dbReference>
<evidence type="ECO:0000313" key="2">
    <source>
        <dbReference type="EMBL" id="CDH44854.1"/>
    </source>
</evidence>
<comment type="caution">
    <text evidence="2">The sequence shown here is derived from an EMBL/GenBank/DDBJ whole genome shotgun (WGS) entry which is preliminary data.</text>
</comment>
<feature type="domain" description="DUF6883" evidence="1">
    <location>
        <begin position="5"/>
        <end position="112"/>
    </location>
</feature>
<evidence type="ECO:0000259" key="1">
    <source>
        <dbReference type="Pfam" id="PF21814"/>
    </source>
</evidence>
<dbReference type="AlphaFoldDB" id="A0A7U7GAG4"/>
<gene>
    <name evidence="2" type="ORF">BN874_1930003</name>
</gene>
<keyword evidence="3" id="KW-1185">Reference proteome</keyword>
<organism evidence="2 3">
    <name type="scientific">Candidatus Contendobacter odensis Run_B_J11</name>
    <dbReference type="NCBI Taxonomy" id="1400861"/>
    <lineage>
        <taxon>Bacteria</taxon>
        <taxon>Pseudomonadati</taxon>
        <taxon>Pseudomonadota</taxon>
        <taxon>Gammaproteobacteria</taxon>
        <taxon>Candidatus Competibacteraceae</taxon>
        <taxon>Candidatus Contendibacter</taxon>
    </lineage>
</organism>
<protein>
    <recommendedName>
        <fullName evidence="1">DUF6883 domain-containing protein</fullName>
    </recommendedName>
</protein>
<sequence length="113" mass="12185">MAGMKLPNGERADLGVKLEDYVQNPLHREGQHKAHVFASVLGITLDNAQVLRNALLDAAVSSDNVGPRGNNGFGSVYVLRFPLATAQGAATVLSAWIIRHGEDFPRLTTCYIV</sequence>
<name>A0A7U7GAG4_9GAMM</name>
<dbReference type="InterPro" id="IPR049250">
    <property type="entry name" value="DUF6883"/>
</dbReference>
<dbReference type="EMBL" id="CBTK010000105">
    <property type="protein sequence ID" value="CDH44854.1"/>
    <property type="molecule type" value="Genomic_DNA"/>
</dbReference>
<accession>A0A7U7GAG4</accession>
<reference evidence="2 3" key="1">
    <citation type="journal article" date="2014" name="ISME J.">
        <title>Candidatus Competibacter-lineage genomes retrieved from metagenomes reveal functional metabolic diversity.</title>
        <authorList>
            <person name="McIlroy S.J."/>
            <person name="Albertsen M."/>
            <person name="Andresen E.K."/>
            <person name="Saunders A.M."/>
            <person name="Kristiansen R."/>
            <person name="Stokholm-Bjerregaard M."/>
            <person name="Nielsen K.L."/>
            <person name="Nielsen P.H."/>
        </authorList>
    </citation>
    <scope>NUCLEOTIDE SEQUENCE [LARGE SCALE GENOMIC DNA]</scope>
    <source>
        <strain evidence="2 3">Run_B_J11</strain>
    </source>
</reference>